<evidence type="ECO:0000313" key="2">
    <source>
        <dbReference type="Proteomes" id="UP000003423"/>
    </source>
</evidence>
<dbReference type="AlphaFoldDB" id="I3D151"/>
<dbReference type="InterPro" id="IPR011991">
    <property type="entry name" value="ArsR-like_HTH"/>
</dbReference>
<evidence type="ECO:0000313" key="1">
    <source>
        <dbReference type="EMBL" id="EIJ65444.1"/>
    </source>
</evidence>
<reference evidence="1 2" key="1">
    <citation type="journal article" date="2012" name="J. Bacteriol.">
        <title>Genome sequence of "Candidatus Nitrosopumilus salaria" BD31, an ammonia-oxidizing archaeon from the San Francisco Bay estuary.</title>
        <authorList>
            <person name="Mosier A.C."/>
            <person name="Allen E.E."/>
            <person name="Kim M."/>
            <person name="Ferriera S."/>
            <person name="Francis C.A."/>
        </authorList>
    </citation>
    <scope>NUCLEOTIDE SEQUENCE [LARGE SCALE GENOMIC DNA]</scope>
    <source>
        <strain evidence="1 2">BD31</strain>
    </source>
</reference>
<dbReference type="Proteomes" id="UP000003423">
    <property type="component" value="Unassembled WGS sequence"/>
</dbReference>
<sequence>MNEMTGVDQIFAASLEKIIRDNLGETTIHKIQNRLFEKFGMSITESMMKFDKLDDVLREFFGAGAEGLEKKFLDNICNIKSKKDKAEKRFTISDPTISQSILKAFSDDEMAKILNASIGEPWTISEILEKLGIPKTSGYRKMNELIEEGLMIKSGSELTSNRRMIDKYKSVFDNVNIDFNNKVTVSVQFTPDVAMNSSILRTVYGA</sequence>
<evidence type="ECO:0008006" key="3">
    <source>
        <dbReference type="Google" id="ProtNLM"/>
    </source>
</evidence>
<keyword evidence="2" id="KW-1185">Reference proteome</keyword>
<name>I3D151_9ARCH</name>
<dbReference type="Gene3D" id="1.10.10.10">
    <property type="entry name" value="Winged helix-like DNA-binding domain superfamily/Winged helix DNA-binding domain"/>
    <property type="match status" value="1"/>
</dbReference>
<accession>I3D151</accession>
<dbReference type="InterPro" id="IPR036388">
    <property type="entry name" value="WH-like_DNA-bd_sf"/>
</dbReference>
<protein>
    <recommendedName>
        <fullName evidence="3">Transcriptional regulator</fullName>
    </recommendedName>
</protein>
<dbReference type="CDD" id="cd00090">
    <property type="entry name" value="HTH_ARSR"/>
    <property type="match status" value="1"/>
</dbReference>
<organism evidence="1 2">
    <name type="scientific">Candidatus Nitrosopumilus salarius BD31</name>
    <dbReference type="NCBI Taxonomy" id="859350"/>
    <lineage>
        <taxon>Archaea</taxon>
        <taxon>Nitrososphaerota</taxon>
        <taxon>Nitrososphaeria</taxon>
        <taxon>Nitrosopumilales</taxon>
        <taxon>Nitrosopumilaceae</taxon>
        <taxon>Nitrosopumilus</taxon>
    </lineage>
</organism>
<dbReference type="PATRIC" id="fig|859350.6.peg.1493"/>
<dbReference type="EMBL" id="AEXL02000120">
    <property type="protein sequence ID" value="EIJ65444.1"/>
    <property type="molecule type" value="Genomic_DNA"/>
</dbReference>
<proteinExistence type="predicted"/>
<comment type="caution">
    <text evidence="1">The sequence shown here is derived from an EMBL/GenBank/DDBJ whole genome shotgun (WGS) entry which is preliminary data.</text>
</comment>
<gene>
    <name evidence="1" type="ORF">BD31_I0729</name>
</gene>